<dbReference type="InterPro" id="IPR047048">
    <property type="entry name" value="TlyA"/>
</dbReference>
<dbReference type="PROSITE" id="PS50889">
    <property type="entry name" value="S4"/>
    <property type="match status" value="1"/>
</dbReference>
<evidence type="ECO:0000256" key="1">
    <source>
        <dbReference type="ARBA" id="ARBA00022884"/>
    </source>
</evidence>
<dbReference type="RefSeq" id="WP_101617471.1">
    <property type="nucleotide sequence ID" value="NZ_NMWU01000029.1"/>
</dbReference>
<feature type="domain" description="RNA-binding S4" evidence="4">
    <location>
        <begin position="3"/>
        <end position="67"/>
    </location>
</feature>
<dbReference type="Gene3D" id="3.10.290.10">
    <property type="entry name" value="RNA-binding S4 domain"/>
    <property type="match status" value="1"/>
</dbReference>
<evidence type="ECO:0000259" key="4">
    <source>
        <dbReference type="SMART" id="SM00363"/>
    </source>
</evidence>
<keyword evidence="6" id="KW-1185">Reference proteome</keyword>
<dbReference type="SMART" id="SM00363">
    <property type="entry name" value="S4"/>
    <property type="match status" value="1"/>
</dbReference>
<proteinExistence type="inferred from homology"/>
<dbReference type="Gene3D" id="3.40.50.150">
    <property type="entry name" value="Vaccinia Virus protein VP39"/>
    <property type="match status" value="1"/>
</dbReference>
<organism evidence="5 6">
    <name type="scientific">Bifidobacterium margollesii</name>
    <dbReference type="NCBI Taxonomy" id="2020964"/>
    <lineage>
        <taxon>Bacteria</taxon>
        <taxon>Bacillati</taxon>
        <taxon>Actinomycetota</taxon>
        <taxon>Actinomycetes</taxon>
        <taxon>Bifidobacteriales</taxon>
        <taxon>Bifidobacteriaceae</taxon>
        <taxon>Bifidobacterium</taxon>
    </lineage>
</organism>
<reference evidence="5 6" key="1">
    <citation type="submission" date="2017-07" db="EMBL/GenBank/DDBJ databases">
        <title>Bifidobacterium novel species.</title>
        <authorList>
            <person name="Lugli G.A."/>
            <person name="Milani C."/>
            <person name="Duranti S."/>
            <person name="Mangifesta M."/>
        </authorList>
    </citation>
    <scope>NUCLEOTIDE SEQUENCE [LARGE SCALE GENOMIC DNA]</scope>
    <source>
        <strain evidence="6">Uis1B</strain>
    </source>
</reference>
<evidence type="ECO:0000313" key="6">
    <source>
        <dbReference type="Proteomes" id="UP000235050"/>
    </source>
</evidence>
<dbReference type="AlphaFoldDB" id="A0A2N5J8M6"/>
<dbReference type="NCBIfam" id="TIGR00478">
    <property type="entry name" value="tly"/>
    <property type="match status" value="1"/>
</dbReference>
<dbReference type="OrthoDB" id="9784736at2"/>
<dbReference type="GO" id="GO:0008168">
    <property type="term" value="F:methyltransferase activity"/>
    <property type="evidence" value="ECO:0007669"/>
    <property type="project" value="UniProtKB-KW"/>
</dbReference>
<evidence type="ECO:0000256" key="2">
    <source>
        <dbReference type="ARBA" id="ARBA00029460"/>
    </source>
</evidence>
<dbReference type="CDD" id="cd00165">
    <property type="entry name" value="S4"/>
    <property type="match status" value="1"/>
</dbReference>
<dbReference type="PANTHER" id="PTHR32319">
    <property type="entry name" value="BACTERIAL HEMOLYSIN-LIKE PROTEIN"/>
    <property type="match status" value="1"/>
</dbReference>
<keyword evidence="5" id="KW-0808">Transferase</keyword>
<comment type="similarity">
    <text evidence="2">Belongs to the TlyA family.</text>
</comment>
<keyword evidence="1 3" id="KW-0694">RNA-binding</keyword>
<dbReference type="SUPFAM" id="SSF55174">
    <property type="entry name" value="Alpha-L RNA-binding motif"/>
    <property type="match status" value="1"/>
</dbReference>
<dbReference type="GO" id="GO:0032259">
    <property type="term" value="P:methylation"/>
    <property type="evidence" value="ECO:0007669"/>
    <property type="project" value="UniProtKB-KW"/>
</dbReference>
<dbReference type="PANTHER" id="PTHR32319:SF0">
    <property type="entry name" value="BACTERIAL HEMOLYSIN-LIKE PROTEIN"/>
    <property type="match status" value="1"/>
</dbReference>
<dbReference type="CDD" id="cd02440">
    <property type="entry name" value="AdoMet_MTases"/>
    <property type="match status" value="1"/>
</dbReference>
<comment type="caution">
    <text evidence="5">The sequence shown here is derived from an EMBL/GenBank/DDBJ whole genome shotgun (WGS) entry which is preliminary data.</text>
</comment>
<sequence length="245" mass="26515">MSQRLDAELVERSLVQSRSRAQRLIRDGRVMVDGVVVMKPSASVTAASHIDVDLGEDYVSRGAYKLVGAFDVFGPQGLANPRGLRCLDIGASTGGFTEVLLRRGASQVVALDVGHGQLAPRIADDVRVTDMSGVNIRDIHVEDLPYRPEMIVSDVSFISLTYVIPVIARIIAPESPIILLVKPQFEVGRGHLGKNGIVEHEEARRSALTKVISCAEAQGFVVRGTADSPISGTHGNHEYLLWLQS</sequence>
<dbReference type="InterPro" id="IPR004538">
    <property type="entry name" value="Hemolysin_A/TlyA"/>
</dbReference>
<name>A0A2N5J8M6_9BIFI</name>
<dbReference type="InterPro" id="IPR002942">
    <property type="entry name" value="S4_RNA-bd"/>
</dbReference>
<evidence type="ECO:0000313" key="5">
    <source>
        <dbReference type="EMBL" id="PLS30557.1"/>
    </source>
</evidence>
<dbReference type="Pfam" id="PF01479">
    <property type="entry name" value="S4"/>
    <property type="match status" value="1"/>
</dbReference>
<dbReference type="InterPro" id="IPR036986">
    <property type="entry name" value="S4_RNA-bd_sf"/>
</dbReference>
<dbReference type="Pfam" id="PF01728">
    <property type="entry name" value="FtsJ"/>
    <property type="match status" value="1"/>
</dbReference>
<dbReference type="SUPFAM" id="SSF53335">
    <property type="entry name" value="S-adenosyl-L-methionine-dependent methyltransferases"/>
    <property type="match status" value="1"/>
</dbReference>
<keyword evidence="5" id="KW-0489">Methyltransferase</keyword>
<dbReference type="GO" id="GO:0003723">
    <property type="term" value="F:RNA binding"/>
    <property type="evidence" value="ECO:0007669"/>
    <property type="project" value="UniProtKB-KW"/>
</dbReference>
<protein>
    <submittedName>
        <fullName evidence="5">Ribosomal RNA large subunit methyltransferase J</fullName>
    </submittedName>
</protein>
<dbReference type="EMBL" id="NMWU01000029">
    <property type="protein sequence ID" value="PLS30557.1"/>
    <property type="molecule type" value="Genomic_DNA"/>
</dbReference>
<dbReference type="Proteomes" id="UP000235050">
    <property type="component" value="Unassembled WGS sequence"/>
</dbReference>
<evidence type="ECO:0000256" key="3">
    <source>
        <dbReference type="PROSITE-ProRule" id="PRU00182"/>
    </source>
</evidence>
<gene>
    <name evidence="5" type="ORF">Uis1B_1702</name>
</gene>
<dbReference type="PIRSF" id="PIRSF005578">
    <property type="entry name" value="TlyA"/>
    <property type="match status" value="1"/>
</dbReference>
<accession>A0A2N5J8M6</accession>
<dbReference type="InterPro" id="IPR029063">
    <property type="entry name" value="SAM-dependent_MTases_sf"/>
</dbReference>
<dbReference type="InterPro" id="IPR002877">
    <property type="entry name" value="RNA_MeTrfase_FtsJ_dom"/>
</dbReference>